<dbReference type="EMBL" id="BJOD01000056">
    <property type="protein sequence ID" value="GED28006.1"/>
    <property type="molecule type" value="Genomic_DNA"/>
</dbReference>
<dbReference type="PANTHER" id="PTHR32347">
    <property type="entry name" value="EFFLUX SYSTEM COMPONENT YKNX-RELATED"/>
    <property type="match status" value="1"/>
</dbReference>
<evidence type="ECO:0000256" key="1">
    <source>
        <dbReference type="ARBA" id="ARBA00004196"/>
    </source>
</evidence>
<keyword evidence="11" id="KW-1185">Reference proteome</keyword>
<dbReference type="SUPFAM" id="SSF111369">
    <property type="entry name" value="HlyD-like secretion proteins"/>
    <property type="match status" value="2"/>
</dbReference>
<keyword evidence="5" id="KW-0732">Signal</keyword>
<evidence type="ECO:0000256" key="2">
    <source>
        <dbReference type="ARBA" id="ARBA00009477"/>
    </source>
</evidence>
<dbReference type="PROSITE" id="PS51257">
    <property type="entry name" value="PROKAR_LIPOPROTEIN"/>
    <property type="match status" value="1"/>
</dbReference>
<dbReference type="Gene3D" id="1.10.287.470">
    <property type="entry name" value="Helix hairpin bin"/>
    <property type="match status" value="2"/>
</dbReference>
<evidence type="ECO:0000259" key="6">
    <source>
        <dbReference type="Pfam" id="PF25881"/>
    </source>
</evidence>
<dbReference type="RefSeq" id="WP_122952624.1">
    <property type="nucleotide sequence ID" value="NZ_BJOD01000056.1"/>
</dbReference>
<protein>
    <submittedName>
        <fullName evidence="8">DevB secretion protein</fullName>
    </submittedName>
    <submittedName>
        <fullName evidence="9">Efflux RND transporter periplasmic adaptor subunit</fullName>
    </submittedName>
</protein>
<evidence type="ECO:0000313" key="9">
    <source>
        <dbReference type="EMBL" id="RNB58888.1"/>
    </source>
</evidence>
<sequence length="381" mass="40561">MNWRKWMAALAGSTAIACLAGCGSVQPTALTPATPASAQEAAGEEAGTHSFSGKMVGIEEVTIYPKTAGRVAAVFRDTGDRVEAGTPLLALETVELEASLQMAKAELASAQAKWEEAKAGARVEDLQYAKAGWQQAQSKYEDVKNGKRPEELAQLAAAAQSAKSVYDAAKAKQARAKTLYDQGGLSSQSLEDAQTALAQAEAQYVRAQEELRLARQGVTQPTLQSLAANVEQMKALYDKTKNGPTKEQLAQYEAGVQKARAAVQNAQYQLDNATLKSPIKGYISMKSIQPGELANASMPVMSVVNTDQLYVVIGVSEAELARFSLNKKADVFVEVLQRHVPGKVARISPKADAGTNTYTVKILVDNPKGDLRSGMTGVVSL</sequence>
<dbReference type="GO" id="GO:0022857">
    <property type="term" value="F:transmembrane transporter activity"/>
    <property type="evidence" value="ECO:0007669"/>
    <property type="project" value="InterPro"/>
</dbReference>
<evidence type="ECO:0000313" key="11">
    <source>
        <dbReference type="Proteomes" id="UP000317180"/>
    </source>
</evidence>
<proteinExistence type="inferred from homology"/>
<organism evidence="9 10">
    <name type="scientific">Brevibacillus agri</name>
    <dbReference type="NCBI Taxonomy" id="51101"/>
    <lineage>
        <taxon>Bacteria</taxon>
        <taxon>Bacillati</taxon>
        <taxon>Bacillota</taxon>
        <taxon>Bacilli</taxon>
        <taxon>Bacillales</taxon>
        <taxon>Paenibacillaceae</taxon>
        <taxon>Brevibacillus</taxon>
    </lineage>
</organism>
<dbReference type="Gene3D" id="2.40.50.100">
    <property type="match status" value="1"/>
</dbReference>
<evidence type="ECO:0000256" key="4">
    <source>
        <dbReference type="SAM" id="Coils"/>
    </source>
</evidence>
<comment type="similarity">
    <text evidence="2">Belongs to the membrane fusion protein (MFP) (TC 8.A.1) family.</text>
</comment>
<dbReference type="InterPro" id="IPR058792">
    <property type="entry name" value="Beta-barrel_RND_2"/>
</dbReference>
<feature type="signal peptide" evidence="5">
    <location>
        <begin position="1"/>
        <end position="20"/>
    </location>
</feature>
<dbReference type="InterPro" id="IPR050465">
    <property type="entry name" value="UPF0194_transport"/>
</dbReference>
<dbReference type="Pfam" id="PF25954">
    <property type="entry name" value="Beta-barrel_RND_2"/>
    <property type="match status" value="1"/>
</dbReference>
<reference evidence="8 11" key="2">
    <citation type="submission" date="2019-06" db="EMBL/GenBank/DDBJ databases">
        <title>Whole genome shotgun sequence of Brevibacillus agri NBRC 15538.</title>
        <authorList>
            <person name="Hosoyama A."/>
            <person name="Uohara A."/>
            <person name="Ohji S."/>
            <person name="Ichikawa N."/>
        </authorList>
    </citation>
    <scope>NUCLEOTIDE SEQUENCE [LARGE SCALE GENOMIC DNA]</scope>
    <source>
        <strain evidence="8 11">NBRC 15538</strain>
    </source>
</reference>
<dbReference type="Proteomes" id="UP000276178">
    <property type="component" value="Unassembled WGS sequence"/>
</dbReference>
<reference evidence="9 10" key="1">
    <citation type="submission" date="2018-10" db="EMBL/GenBank/DDBJ databases">
        <title>Phylogenomics of Brevibacillus.</title>
        <authorList>
            <person name="Dunlap C."/>
        </authorList>
    </citation>
    <scope>NUCLEOTIDE SEQUENCE [LARGE SCALE GENOMIC DNA]</scope>
    <source>
        <strain evidence="9 10">NRRL NRS 1219</strain>
    </source>
</reference>
<accession>A0A3M8B619</accession>
<evidence type="ECO:0000256" key="3">
    <source>
        <dbReference type="ARBA" id="ARBA00023054"/>
    </source>
</evidence>
<name>A0A3M8B619_9BACL</name>
<feature type="chain" id="PRO_5039453982" evidence="5">
    <location>
        <begin position="21"/>
        <end position="381"/>
    </location>
</feature>
<dbReference type="AlphaFoldDB" id="A0A3M8B619"/>
<dbReference type="NCBIfam" id="TIGR01730">
    <property type="entry name" value="RND_mfp"/>
    <property type="match status" value="1"/>
</dbReference>
<evidence type="ECO:0000256" key="5">
    <source>
        <dbReference type="SAM" id="SignalP"/>
    </source>
</evidence>
<dbReference type="Proteomes" id="UP000317180">
    <property type="component" value="Unassembled WGS sequence"/>
</dbReference>
<dbReference type="Gene3D" id="2.40.30.170">
    <property type="match status" value="1"/>
</dbReference>
<dbReference type="InterPro" id="IPR006143">
    <property type="entry name" value="RND_pump_MFP"/>
</dbReference>
<evidence type="ECO:0000313" key="10">
    <source>
        <dbReference type="Proteomes" id="UP000276178"/>
    </source>
</evidence>
<dbReference type="EMBL" id="RHHN01000016">
    <property type="protein sequence ID" value="RNB58888.1"/>
    <property type="molecule type" value="Genomic_DNA"/>
</dbReference>
<dbReference type="GO" id="GO:0030313">
    <property type="term" value="C:cell envelope"/>
    <property type="evidence" value="ECO:0007669"/>
    <property type="project" value="UniProtKB-SubCell"/>
</dbReference>
<gene>
    <name evidence="8" type="ORF">BAG01nite_41080</name>
    <name evidence="9" type="ORF">EB820_05105</name>
</gene>
<evidence type="ECO:0000259" key="7">
    <source>
        <dbReference type="Pfam" id="PF25954"/>
    </source>
</evidence>
<comment type="caution">
    <text evidence="9">The sequence shown here is derived from an EMBL/GenBank/DDBJ whole genome shotgun (WGS) entry which is preliminary data.</text>
</comment>
<dbReference type="InterPro" id="IPR059052">
    <property type="entry name" value="HH_YbhG-like"/>
</dbReference>
<feature type="coiled-coil region" evidence="4">
    <location>
        <begin position="249"/>
        <end position="276"/>
    </location>
</feature>
<feature type="domain" description="YbhG-like alpha-helical hairpin" evidence="6">
    <location>
        <begin position="129"/>
        <end position="235"/>
    </location>
</feature>
<dbReference type="OrthoDB" id="9810430at2"/>
<comment type="subcellular location">
    <subcellularLocation>
        <location evidence="1">Cell envelope</location>
    </subcellularLocation>
</comment>
<dbReference type="PANTHER" id="PTHR32347:SF23">
    <property type="entry name" value="BLL5650 PROTEIN"/>
    <property type="match status" value="1"/>
</dbReference>
<feature type="coiled-coil region" evidence="4">
    <location>
        <begin position="190"/>
        <end position="217"/>
    </location>
</feature>
<keyword evidence="3 4" id="KW-0175">Coiled coil</keyword>
<dbReference type="GeneID" id="82809904"/>
<evidence type="ECO:0000313" key="8">
    <source>
        <dbReference type="EMBL" id="GED28006.1"/>
    </source>
</evidence>
<dbReference type="GO" id="GO:0016020">
    <property type="term" value="C:membrane"/>
    <property type="evidence" value="ECO:0007669"/>
    <property type="project" value="InterPro"/>
</dbReference>
<dbReference type="Pfam" id="PF25881">
    <property type="entry name" value="HH_YBHG"/>
    <property type="match status" value="1"/>
</dbReference>
<feature type="domain" description="CusB-like beta-barrel" evidence="7">
    <location>
        <begin position="311"/>
        <end position="381"/>
    </location>
</feature>